<sequence length="95" mass="10269">MSKFGDHGSVHDSPLNGGSFHEVLRHDTSITKSDYRERSRNNTLCPHDSIHKPPLRKEGSLEGSMPGTPTDFGSGHVSHLSCGAHFNSNAAGMDK</sequence>
<feature type="compositionally biased region" description="Basic and acidic residues" evidence="1">
    <location>
        <begin position="1"/>
        <end position="10"/>
    </location>
</feature>
<dbReference type="Proteomes" id="UP000595140">
    <property type="component" value="Unassembled WGS sequence"/>
</dbReference>
<dbReference type="AlphaFoldDB" id="A0A484MNQ3"/>
<accession>A0A484MNQ3</accession>
<reference evidence="2 3" key="1">
    <citation type="submission" date="2018-04" db="EMBL/GenBank/DDBJ databases">
        <authorList>
            <person name="Vogel A."/>
        </authorList>
    </citation>
    <scope>NUCLEOTIDE SEQUENCE [LARGE SCALE GENOMIC DNA]</scope>
</reference>
<organism evidence="2 3">
    <name type="scientific">Cuscuta campestris</name>
    <dbReference type="NCBI Taxonomy" id="132261"/>
    <lineage>
        <taxon>Eukaryota</taxon>
        <taxon>Viridiplantae</taxon>
        <taxon>Streptophyta</taxon>
        <taxon>Embryophyta</taxon>
        <taxon>Tracheophyta</taxon>
        <taxon>Spermatophyta</taxon>
        <taxon>Magnoliopsida</taxon>
        <taxon>eudicotyledons</taxon>
        <taxon>Gunneridae</taxon>
        <taxon>Pentapetalae</taxon>
        <taxon>asterids</taxon>
        <taxon>lamiids</taxon>
        <taxon>Solanales</taxon>
        <taxon>Convolvulaceae</taxon>
        <taxon>Cuscuteae</taxon>
        <taxon>Cuscuta</taxon>
        <taxon>Cuscuta subgen. Grammica</taxon>
        <taxon>Cuscuta sect. Cleistogrammica</taxon>
    </lineage>
</organism>
<protein>
    <submittedName>
        <fullName evidence="2">Uncharacterized protein</fullName>
    </submittedName>
</protein>
<proteinExistence type="predicted"/>
<feature type="compositionally biased region" description="Basic and acidic residues" evidence="1">
    <location>
        <begin position="22"/>
        <end position="40"/>
    </location>
</feature>
<dbReference type="EMBL" id="OOIL02003979">
    <property type="protein sequence ID" value="VFQ90109.1"/>
    <property type="molecule type" value="Genomic_DNA"/>
</dbReference>
<feature type="compositionally biased region" description="Basic and acidic residues" evidence="1">
    <location>
        <begin position="48"/>
        <end position="60"/>
    </location>
</feature>
<evidence type="ECO:0000313" key="3">
    <source>
        <dbReference type="Proteomes" id="UP000595140"/>
    </source>
</evidence>
<gene>
    <name evidence="2" type="ORF">CCAM_LOCUS31885</name>
</gene>
<name>A0A484MNQ3_9ASTE</name>
<evidence type="ECO:0000313" key="2">
    <source>
        <dbReference type="EMBL" id="VFQ90109.1"/>
    </source>
</evidence>
<keyword evidence="3" id="KW-1185">Reference proteome</keyword>
<feature type="region of interest" description="Disordered" evidence="1">
    <location>
        <begin position="1"/>
        <end position="76"/>
    </location>
</feature>
<evidence type="ECO:0000256" key="1">
    <source>
        <dbReference type="SAM" id="MobiDB-lite"/>
    </source>
</evidence>